<dbReference type="EMBL" id="CAFBMF010000012">
    <property type="protein sequence ID" value="CAB4890913.1"/>
    <property type="molecule type" value="Genomic_DNA"/>
</dbReference>
<dbReference type="Gene3D" id="1.10.10.10">
    <property type="entry name" value="Winged helix-like DNA-binding domain superfamily/Winged helix DNA-binding domain"/>
    <property type="match status" value="1"/>
</dbReference>
<dbReference type="EMBL" id="CAFAAL010000004">
    <property type="protein sequence ID" value="CAB4792071.1"/>
    <property type="molecule type" value="Genomic_DNA"/>
</dbReference>
<evidence type="ECO:0000313" key="5">
    <source>
        <dbReference type="EMBL" id="CAB4890913.1"/>
    </source>
</evidence>
<protein>
    <submittedName>
        <fullName evidence="4">Unannotated protein</fullName>
    </submittedName>
</protein>
<dbReference type="EMBL" id="CAEZZP010000011">
    <property type="protein sequence ID" value="CAB4764322.1"/>
    <property type="molecule type" value="Genomic_DNA"/>
</dbReference>
<dbReference type="AlphaFoldDB" id="A0A6J7CR32"/>
<evidence type="ECO:0000313" key="3">
    <source>
        <dbReference type="EMBL" id="CAB4792071.1"/>
    </source>
</evidence>
<gene>
    <name evidence="1" type="ORF">UFOPK2658_01137</name>
    <name evidence="2" type="ORF">UFOPK2880_00332</name>
    <name evidence="3" type="ORF">UFOPK3004_00093</name>
    <name evidence="4" type="ORF">UFOPK3304_00359</name>
    <name evidence="5" type="ORF">UFOPK3494_00346</name>
    <name evidence="6" type="ORF">UFOPK4134_00631</name>
</gene>
<dbReference type="SUPFAM" id="SSF46785">
    <property type="entry name" value="Winged helix' DNA-binding domain"/>
    <property type="match status" value="1"/>
</dbReference>
<name>A0A6J7CR32_9ZZZZ</name>
<accession>A0A6J7CR32</accession>
<evidence type="ECO:0000313" key="2">
    <source>
        <dbReference type="EMBL" id="CAB4764322.1"/>
    </source>
</evidence>
<proteinExistence type="predicted"/>
<sequence>MATGHTKQRIIEHLQVAQTSTAPEMARMCDVTDAAMRQHLEQLETEGLVCRDAQPNHGSSRGRPAVHWVLNPEQLQSISESFPETFPDRHHDLAVDLLLGMTESFGPEAIQSVLARRGERLAKHYQTLLADLPLAERVKRLALARDAEGYRAEASVAADGSLLLTEHHCAIAQAAAACAGICESELVVFRTALGPDTTVERVQFAPAGDGRCSYRISPR</sequence>
<dbReference type="EMBL" id="CAFBPS010000032">
    <property type="protein sequence ID" value="CAB5026799.1"/>
    <property type="molecule type" value="Genomic_DNA"/>
</dbReference>
<organism evidence="4">
    <name type="scientific">freshwater metagenome</name>
    <dbReference type="NCBI Taxonomy" id="449393"/>
    <lineage>
        <taxon>unclassified sequences</taxon>
        <taxon>metagenomes</taxon>
        <taxon>ecological metagenomes</taxon>
    </lineage>
</organism>
<dbReference type="EMBL" id="CAEZYH010000048">
    <property type="protein sequence ID" value="CAB4722433.1"/>
    <property type="molecule type" value="Genomic_DNA"/>
</dbReference>
<dbReference type="EMBL" id="CAFBLJ010000011">
    <property type="protein sequence ID" value="CAB4859324.1"/>
    <property type="molecule type" value="Genomic_DNA"/>
</dbReference>
<evidence type="ECO:0000313" key="6">
    <source>
        <dbReference type="EMBL" id="CAB5026799.1"/>
    </source>
</evidence>
<evidence type="ECO:0000313" key="4">
    <source>
        <dbReference type="EMBL" id="CAB4859324.1"/>
    </source>
</evidence>
<reference evidence="4" key="1">
    <citation type="submission" date="2020-05" db="EMBL/GenBank/DDBJ databases">
        <authorList>
            <person name="Chiriac C."/>
            <person name="Salcher M."/>
            <person name="Ghai R."/>
            <person name="Kavagutti S V."/>
        </authorList>
    </citation>
    <scope>NUCLEOTIDE SEQUENCE</scope>
</reference>
<dbReference type="InterPro" id="IPR036390">
    <property type="entry name" value="WH_DNA-bd_sf"/>
</dbReference>
<evidence type="ECO:0000313" key="1">
    <source>
        <dbReference type="EMBL" id="CAB4722433.1"/>
    </source>
</evidence>
<dbReference type="InterPro" id="IPR036388">
    <property type="entry name" value="WH-like_DNA-bd_sf"/>
</dbReference>